<evidence type="ECO:0000256" key="1">
    <source>
        <dbReference type="SAM" id="MobiDB-lite"/>
    </source>
</evidence>
<dbReference type="EMBL" id="JGYV01000005">
    <property type="protein sequence ID" value="KFI64170.1"/>
    <property type="molecule type" value="Genomic_DNA"/>
</dbReference>
<dbReference type="Pfam" id="PF05857">
    <property type="entry name" value="TraX"/>
    <property type="match status" value="1"/>
</dbReference>
<keyword evidence="4" id="KW-1185">Reference proteome</keyword>
<evidence type="ECO:0000313" key="4">
    <source>
        <dbReference type="Proteomes" id="UP000029067"/>
    </source>
</evidence>
<keyword evidence="2" id="KW-0472">Membrane</keyword>
<evidence type="ECO:0000256" key="2">
    <source>
        <dbReference type="SAM" id="Phobius"/>
    </source>
</evidence>
<keyword evidence="2" id="KW-1133">Transmembrane helix</keyword>
<feature type="transmembrane region" description="Helical" evidence="2">
    <location>
        <begin position="99"/>
        <end position="118"/>
    </location>
</feature>
<dbReference type="eggNOG" id="ENOG5032WBP">
    <property type="taxonomic scope" value="Bacteria"/>
</dbReference>
<keyword evidence="2" id="KW-0812">Transmembrane</keyword>
<feature type="region of interest" description="Disordered" evidence="1">
    <location>
        <begin position="1"/>
        <end position="22"/>
    </location>
</feature>
<feature type="transmembrane region" description="Helical" evidence="2">
    <location>
        <begin position="207"/>
        <end position="230"/>
    </location>
</feature>
<dbReference type="AlphaFoldDB" id="A0A087AZH0"/>
<proteinExistence type="predicted"/>
<feature type="transmembrane region" description="Helical" evidence="2">
    <location>
        <begin position="64"/>
        <end position="87"/>
    </location>
</feature>
<name>A0A087AZH0_9BIFI</name>
<feature type="transmembrane region" description="Helical" evidence="2">
    <location>
        <begin position="156"/>
        <end position="175"/>
    </location>
</feature>
<reference evidence="3 4" key="1">
    <citation type="submission" date="2014-03" db="EMBL/GenBank/DDBJ databases">
        <title>Genomics of Bifidobacteria.</title>
        <authorList>
            <person name="Ventura M."/>
            <person name="Milani C."/>
            <person name="Lugli G.A."/>
        </authorList>
    </citation>
    <scope>NUCLEOTIDE SEQUENCE [LARGE SCALE GENOMIC DNA]</scope>
    <source>
        <strain evidence="3 4">LMG 10738</strain>
    </source>
</reference>
<comment type="caution">
    <text evidence="3">The sequence shown here is derived from an EMBL/GenBank/DDBJ whole genome shotgun (WGS) entry which is preliminary data.</text>
</comment>
<feature type="transmembrane region" description="Helical" evidence="2">
    <location>
        <begin position="181"/>
        <end position="200"/>
    </location>
</feature>
<dbReference type="STRING" id="1688.BCUN_2031"/>
<feature type="transmembrane region" description="Helical" evidence="2">
    <location>
        <begin position="245"/>
        <end position="262"/>
    </location>
</feature>
<dbReference type="OrthoDB" id="81897at2"/>
<gene>
    <name evidence="3" type="ORF">BCUN_2031</name>
</gene>
<evidence type="ECO:0000313" key="3">
    <source>
        <dbReference type="EMBL" id="KFI64170.1"/>
    </source>
</evidence>
<accession>A0A087AZH0</accession>
<protein>
    <submittedName>
        <fullName evidence="3">Putative ABC transport system membrane protein</fullName>
    </submittedName>
</protein>
<feature type="compositionally biased region" description="Basic and acidic residues" evidence="1">
    <location>
        <begin position="1"/>
        <end position="14"/>
    </location>
</feature>
<sequence length="263" mass="29045">MANEYERRLEEKRETKRQRRARDRGVGNLSNFRLKVIGAVLLFVGAASTTIVPLFLGVPTDENMVGLTGAVLCEVVSWAAVPIYAWLLYSGFDHTHSQLLYAVQLLVLALVCEVPYDICNTHAMIDFSSQNPVWGLLIALIVVMLLDAIRDYPTGAKVVLGILVILVGLAWSYLFRIGQTGLLMNIGMLTLGFVVIFYYLDGRENSMLFTAGALGAVCLIAPGIGVAVLHYRNDELGYGHAWDKWVFYCIYPVVLAVCALIVI</sequence>
<feature type="transmembrane region" description="Helical" evidence="2">
    <location>
        <begin position="133"/>
        <end position="149"/>
    </location>
</feature>
<feature type="transmembrane region" description="Helical" evidence="2">
    <location>
        <begin position="36"/>
        <end position="58"/>
    </location>
</feature>
<dbReference type="Proteomes" id="UP000029067">
    <property type="component" value="Unassembled WGS sequence"/>
</dbReference>
<dbReference type="InterPro" id="IPR008875">
    <property type="entry name" value="TraX"/>
</dbReference>
<dbReference type="RefSeq" id="WP_033515704.1">
    <property type="nucleotide sequence ID" value="NZ_JGYV01000005.1"/>
</dbReference>
<organism evidence="3 4">
    <name type="scientific">Bifidobacterium cuniculi</name>
    <dbReference type="NCBI Taxonomy" id="1688"/>
    <lineage>
        <taxon>Bacteria</taxon>
        <taxon>Bacillati</taxon>
        <taxon>Actinomycetota</taxon>
        <taxon>Actinomycetes</taxon>
        <taxon>Bifidobacteriales</taxon>
        <taxon>Bifidobacteriaceae</taxon>
        <taxon>Bifidobacterium</taxon>
    </lineage>
</organism>